<feature type="compositionally biased region" description="Basic residues" evidence="1">
    <location>
        <begin position="46"/>
        <end position="58"/>
    </location>
</feature>
<evidence type="ECO:0000256" key="1">
    <source>
        <dbReference type="SAM" id="MobiDB-lite"/>
    </source>
</evidence>
<accession>A0A6J4JWV5</accession>
<feature type="non-terminal residue" evidence="2">
    <location>
        <position position="197"/>
    </location>
</feature>
<evidence type="ECO:0000313" key="2">
    <source>
        <dbReference type="EMBL" id="CAA9289464.1"/>
    </source>
</evidence>
<gene>
    <name evidence="2" type="ORF">AVDCRST_MAG41-4293</name>
</gene>
<protein>
    <submittedName>
        <fullName evidence="2">Uncharacterized protein</fullName>
    </submittedName>
</protein>
<name>A0A6J4JWV5_9ACTN</name>
<feature type="non-terminal residue" evidence="2">
    <location>
        <position position="1"/>
    </location>
</feature>
<feature type="region of interest" description="Disordered" evidence="1">
    <location>
        <begin position="1"/>
        <end position="115"/>
    </location>
</feature>
<proteinExistence type="predicted"/>
<feature type="region of interest" description="Disordered" evidence="1">
    <location>
        <begin position="165"/>
        <end position="197"/>
    </location>
</feature>
<dbReference type="EMBL" id="CADCTP010000409">
    <property type="protein sequence ID" value="CAA9289464.1"/>
    <property type="molecule type" value="Genomic_DNA"/>
</dbReference>
<organism evidence="2">
    <name type="scientific">uncultured Mycobacteriales bacterium</name>
    <dbReference type="NCBI Taxonomy" id="581187"/>
    <lineage>
        <taxon>Bacteria</taxon>
        <taxon>Bacillati</taxon>
        <taxon>Actinomycetota</taxon>
        <taxon>Actinomycetes</taxon>
        <taxon>Mycobacteriales</taxon>
        <taxon>environmental samples</taxon>
    </lineage>
</organism>
<reference evidence="2" key="1">
    <citation type="submission" date="2020-02" db="EMBL/GenBank/DDBJ databases">
        <authorList>
            <person name="Meier V. D."/>
        </authorList>
    </citation>
    <scope>NUCLEOTIDE SEQUENCE</scope>
    <source>
        <strain evidence="2">AVDCRST_MAG41</strain>
    </source>
</reference>
<feature type="compositionally biased region" description="Low complexity" evidence="1">
    <location>
        <begin position="9"/>
        <end position="18"/>
    </location>
</feature>
<feature type="compositionally biased region" description="Basic residues" evidence="1">
    <location>
        <begin position="98"/>
        <end position="108"/>
    </location>
</feature>
<sequence>AVDPVREVALPARLRGPPAAGGSGAPDLRTRGRRHARHGGRDAGRAGRRAGSGHRLAHGPRPAPARAAGADGGLRDRPRPGGGGAGQAARPPPDGGHRLGRGRGRGARRAAAGGRGLRAAVHLPALRRGPHHPGTYGDGAGARRDAAGPAVLPAHRARAVPAVRHGVPPGQPAQRAPGVPVRLPGPAGAAHRRRCAM</sequence>
<dbReference type="AlphaFoldDB" id="A0A6J4JWV5"/>